<sequence length="78" mass="8722">MLQNAIGASANIAATSAMPVHEAQIAVIISHVSHRSWRHAAFWFMLALRGAKQEEFRHVSVERYCEFVPDRGGVFDVV</sequence>
<accession>A0A2P9AVF9</accession>
<proteinExistence type="predicted"/>
<evidence type="ECO:0000313" key="2">
    <source>
        <dbReference type="Proteomes" id="UP000245698"/>
    </source>
</evidence>
<dbReference type="EMBL" id="FUIG01000070">
    <property type="protein sequence ID" value="SJM35182.1"/>
    <property type="molecule type" value="Genomic_DNA"/>
</dbReference>
<dbReference type="Proteomes" id="UP000245698">
    <property type="component" value="Unassembled WGS sequence"/>
</dbReference>
<protein>
    <submittedName>
        <fullName evidence="1">Uncharacterized protein</fullName>
    </submittedName>
</protein>
<evidence type="ECO:0000313" key="1">
    <source>
        <dbReference type="EMBL" id="SJM35182.1"/>
    </source>
</evidence>
<dbReference type="AlphaFoldDB" id="A0A2P9AVF9"/>
<keyword evidence="2" id="KW-1185">Reference proteome</keyword>
<gene>
    <name evidence="1" type="ORF">BQ8482_60193</name>
</gene>
<reference evidence="2" key="1">
    <citation type="submission" date="2016-12" db="EMBL/GenBank/DDBJ databases">
        <authorList>
            <person name="Brunel B."/>
        </authorList>
    </citation>
    <scope>NUCLEOTIDE SEQUENCE [LARGE SCALE GENOMIC DNA]</scope>
</reference>
<name>A0A2P9AVF9_9HYPH</name>
<organism evidence="1 2">
    <name type="scientific">Mesorhizobium delmotii</name>
    <dbReference type="NCBI Taxonomy" id="1631247"/>
    <lineage>
        <taxon>Bacteria</taxon>
        <taxon>Pseudomonadati</taxon>
        <taxon>Pseudomonadota</taxon>
        <taxon>Alphaproteobacteria</taxon>
        <taxon>Hyphomicrobiales</taxon>
        <taxon>Phyllobacteriaceae</taxon>
        <taxon>Mesorhizobium</taxon>
    </lineage>
</organism>